<protein>
    <submittedName>
        <fullName evidence="1">Uncharacterized protein</fullName>
    </submittedName>
</protein>
<dbReference type="AlphaFoldDB" id="A0A495K5B9"/>
<dbReference type="RefSeq" id="WP_023962849.1">
    <property type="nucleotide sequence ID" value="NZ_CBCRXS010000008.1"/>
</dbReference>
<dbReference type="OrthoDB" id="4170613at2"/>
<dbReference type="EMBL" id="RBKV01000001">
    <property type="protein sequence ID" value="RKR96371.1"/>
    <property type="molecule type" value="Genomic_DNA"/>
</dbReference>
<organism evidence="1 2">
    <name type="scientific">Williamsia marianensis</name>
    <dbReference type="NCBI Taxonomy" id="85044"/>
    <lineage>
        <taxon>Bacteria</taxon>
        <taxon>Bacillati</taxon>
        <taxon>Actinomycetota</taxon>
        <taxon>Actinomycetes</taxon>
        <taxon>Mycobacteriales</taxon>
        <taxon>Nocardiaceae</taxon>
        <taxon>Williamsia</taxon>
    </lineage>
</organism>
<reference evidence="1 2" key="1">
    <citation type="submission" date="2018-10" db="EMBL/GenBank/DDBJ databases">
        <title>Sequencing the genomes of 1000 actinobacteria strains.</title>
        <authorList>
            <person name="Klenk H.-P."/>
        </authorList>
    </citation>
    <scope>NUCLEOTIDE SEQUENCE [LARGE SCALE GENOMIC DNA]</scope>
    <source>
        <strain evidence="1 2">DSM 44343</strain>
    </source>
</reference>
<evidence type="ECO:0000313" key="1">
    <source>
        <dbReference type="EMBL" id="RKR96371.1"/>
    </source>
</evidence>
<evidence type="ECO:0000313" key="2">
    <source>
        <dbReference type="Proteomes" id="UP000274762"/>
    </source>
</evidence>
<comment type="caution">
    <text evidence="1">The sequence shown here is derived from an EMBL/GenBank/DDBJ whole genome shotgun (WGS) entry which is preliminary data.</text>
</comment>
<gene>
    <name evidence="1" type="ORF">DFJ75_3219</name>
</gene>
<sequence length="176" mass="20288">MQVIFRRTGQRQYAVEARRQHADDVVMKPAPGYDDHLPHDLIHLLVERHWRIQDGIFGQLAAGGDAHTFVPLDAQRDKRWAKRSSKRNVTAGHGVQRSESLAFVIHVRWHQRHDGHLVPPRLDDRIEIAGATARQIDDCLTEADGLARRWRQLGVGGELQFDWPWPERGRVRRVVA</sequence>
<accession>A0A495K5B9</accession>
<proteinExistence type="predicted"/>
<dbReference type="Proteomes" id="UP000274762">
    <property type="component" value="Unassembled WGS sequence"/>
</dbReference>
<name>A0A495K5B9_WILMA</name>